<evidence type="ECO:0000256" key="8">
    <source>
        <dbReference type="ARBA" id="ARBA00048679"/>
    </source>
</evidence>
<dbReference type="STRING" id="747725.A0A162RBS7"/>
<comment type="catalytic activity">
    <reaction evidence="8">
        <text>L-seryl-[protein] + ATP = O-phospho-L-seryl-[protein] + ADP + H(+)</text>
        <dbReference type="Rhea" id="RHEA:17989"/>
        <dbReference type="Rhea" id="RHEA-COMP:9863"/>
        <dbReference type="Rhea" id="RHEA-COMP:11604"/>
        <dbReference type="ChEBI" id="CHEBI:15378"/>
        <dbReference type="ChEBI" id="CHEBI:29999"/>
        <dbReference type="ChEBI" id="CHEBI:30616"/>
        <dbReference type="ChEBI" id="CHEBI:83421"/>
        <dbReference type="ChEBI" id="CHEBI:456216"/>
        <dbReference type="EC" id="2.7.11.1"/>
    </reaction>
</comment>
<evidence type="ECO:0000256" key="1">
    <source>
        <dbReference type="ARBA" id="ARBA00012513"/>
    </source>
</evidence>
<evidence type="ECO:0000259" key="9">
    <source>
        <dbReference type="PROSITE" id="PS50032"/>
    </source>
</evidence>
<dbReference type="InterPro" id="IPR028375">
    <property type="entry name" value="KA1/Ssp2_C"/>
</dbReference>
<evidence type="ECO:0000256" key="2">
    <source>
        <dbReference type="ARBA" id="ARBA00022527"/>
    </source>
</evidence>
<accession>A0A162RBS7</accession>
<feature type="non-terminal residue" evidence="10">
    <location>
        <position position="125"/>
    </location>
</feature>
<organism evidence="10 11">
    <name type="scientific">Mucor lusitanicus CBS 277.49</name>
    <dbReference type="NCBI Taxonomy" id="747725"/>
    <lineage>
        <taxon>Eukaryota</taxon>
        <taxon>Fungi</taxon>
        <taxon>Fungi incertae sedis</taxon>
        <taxon>Mucoromycota</taxon>
        <taxon>Mucoromycotina</taxon>
        <taxon>Mucoromycetes</taxon>
        <taxon>Mucorales</taxon>
        <taxon>Mucorineae</taxon>
        <taxon>Mucoraceae</taxon>
        <taxon>Mucor</taxon>
    </lineage>
</organism>
<evidence type="ECO:0000256" key="6">
    <source>
        <dbReference type="ARBA" id="ARBA00022840"/>
    </source>
</evidence>
<evidence type="ECO:0000256" key="5">
    <source>
        <dbReference type="ARBA" id="ARBA00022777"/>
    </source>
</evidence>
<evidence type="ECO:0000313" key="10">
    <source>
        <dbReference type="EMBL" id="OAD03999.1"/>
    </source>
</evidence>
<keyword evidence="11" id="KW-1185">Reference proteome</keyword>
<dbReference type="GO" id="GO:0005524">
    <property type="term" value="F:ATP binding"/>
    <property type="evidence" value="ECO:0007669"/>
    <property type="project" value="UniProtKB-KW"/>
</dbReference>
<evidence type="ECO:0000256" key="7">
    <source>
        <dbReference type="ARBA" id="ARBA00047899"/>
    </source>
</evidence>
<feature type="non-terminal residue" evidence="10">
    <location>
        <position position="1"/>
    </location>
</feature>
<feature type="domain" description="KA1" evidence="9">
    <location>
        <begin position="79"/>
        <end position="125"/>
    </location>
</feature>
<reference evidence="10 11" key="1">
    <citation type="submission" date="2015-06" db="EMBL/GenBank/DDBJ databases">
        <title>Expansion of signal transduction pathways in fungi by whole-genome duplication.</title>
        <authorList>
            <consortium name="DOE Joint Genome Institute"/>
            <person name="Corrochano L.M."/>
            <person name="Kuo A."/>
            <person name="Marcet-Houben M."/>
            <person name="Polaino S."/>
            <person name="Salamov A."/>
            <person name="Villalobos J.M."/>
            <person name="Alvarez M.I."/>
            <person name="Avalos J."/>
            <person name="Benito E.P."/>
            <person name="Benoit I."/>
            <person name="Burger G."/>
            <person name="Camino L.P."/>
            <person name="Canovas D."/>
            <person name="Cerda-Olmedo E."/>
            <person name="Cheng J.-F."/>
            <person name="Dominguez A."/>
            <person name="Elias M."/>
            <person name="Eslava A.P."/>
            <person name="Glaser F."/>
            <person name="Grimwood J."/>
            <person name="Gutierrez G."/>
            <person name="Heitman J."/>
            <person name="Henrissat B."/>
            <person name="Iturriaga E.A."/>
            <person name="Lang B.F."/>
            <person name="Lavin J.L."/>
            <person name="Lee S."/>
            <person name="Li W."/>
            <person name="Lindquist E."/>
            <person name="Lopez-Garcia S."/>
            <person name="Luque E.M."/>
            <person name="Marcos A.T."/>
            <person name="Martin J."/>
            <person name="Mccluskey K."/>
            <person name="Medina H.R."/>
            <person name="Miralles-Duran A."/>
            <person name="Miyazaki A."/>
            <person name="Munoz-Torres E."/>
            <person name="Oguiza J.A."/>
            <person name="Ohm R."/>
            <person name="Olmedo M."/>
            <person name="Orejas M."/>
            <person name="Ortiz-Castellanos L."/>
            <person name="Pisabarro A.G."/>
            <person name="Rodriguez-Romero J."/>
            <person name="Ruiz-Herrera J."/>
            <person name="Ruiz-Vazquez R."/>
            <person name="Sanz C."/>
            <person name="Schackwitz W."/>
            <person name="Schmutz J."/>
            <person name="Shahriari M."/>
            <person name="Shelest E."/>
            <person name="Silva-Franco F."/>
            <person name="Soanes D."/>
            <person name="Syed K."/>
            <person name="Tagua V.G."/>
            <person name="Talbot N.J."/>
            <person name="Thon M."/>
            <person name="De Vries R.P."/>
            <person name="Wiebenga A."/>
            <person name="Yadav J.S."/>
            <person name="Braun E.L."/>
            <person name="Baker S."/>
            <person name="Garre V."/>
            <person name="Horwitz B."/>
            <person name="Torres-Martinez S."/>
            <person name="Idnurm A."/>
            <person name="Herrera-Estrella A."/>
            <person name="Gabaldon T."/>
            <person name="Grigoriev I.V."/>
        </authorList>
    </citation>
    <scope>NUCLEOTIDE SEQUENCE [LARGE SCALE GENOMIC DNA]</scope>
    <source>
        <strain evidence="10 11">CBS 277.49</strain>
    </source>
</reference>
<dbReference type="VEuPathDB" id="FungiDB:MUCCIDRAFT_24118"/>
<dbReference type="GO" id="GO:0004674">
    <property type="term" value="F:protein serine/threonine kinase activity"/>
    <property type="evidence" value="ECO:0007669"/>
    <property type="project" value="UniProtKB-KW"/>
</dbReference>
<evidence type="ECO:0000256" key="3">
    <source>
        <dbReference type="ARBA" id="ARBA00022679"/>
    </source>
</evidence>
<comment type="caution">
    <text evidence="10">The sequence shown here is derived from an EMBL/GenBank/DDBJ whole genome shotgun (WGS) entry which is preliminary data.</text>
</comment>
<proteinExistence type="predicted"/>
<protein>
    <recommendedName>
        <fullName evidence="1">non-specific serine/threonine protein kinase</fullName>
        <ecNumber evidence="1">2.7.11.1</ecNumber>
    </recommendedName>
</protein>
<sequence length="125" mass="14124">ERIEIHQGAIDRKALTSQSPALVIKDVARILHILGIDTTLESPYILKCCRRKAKASIAAELLKQQSAEAGEDPIYGDAAIDNGDEIRFVVEMCRFKNLPGLYIVDIRRVRGNAWAYKFLYHKLID</sequence>
<evidence type="ECO:0000313" key="11">
    <source>
        <dbReference type="Proteomes" id="UP000077051"/>
    </source>
</evidence>
<keyword evidence="5" id="KW-0418">Kinase</keyword>
<name>A0A162RBS7_MUCCL</name>
<dbReference type="AlphaFoldDB" id="A0A162RBS7"/>
<keyword evidence="6" id="KW-0067">ATP-binding</keyword>
<dbReference type="Gene3D" id="3.30.310.80">
    <property type="entry name" value="Kinase associated domain 1, KA1"/>
    <property type="match status" value="1"/>
</dbReference>
<dbReference type="OrthoDB" id="193931at2759"/>
<dbReference type="PROSITE" id="PS50032">
    <property type="entry name" value="KA1"/>
    <property type="match status" value="1"/>
</dbReference>
<dbReference type="EMBL" id="AMYB01000004">
    <property type="protein sequence ID" value="OAD03999.1"/>
    <property type="molecule type" value="Genomic_DNA"/>
</dbReference>
<comment type="catalytic activity">
    <reaction evidence="7">
        <text>L-threonyl-[protein] + ATP = O-phospho-L-threonyl-[protein] + ADP + H(+)</text>
        <dbReference type="Rhea" id="RHEA:46608"/>
        <dbReference type="Rhea" id="RHEA-COMP:11060"/>
        <dbReference type="Rhea" id="RHEA-COMP:11605"/>
        <dbReference type="ChEBI" id="CHEBI:15378"/>
        <dbReference type="ChEBI" id="CHEBI:30013"/>
        <dbReference type="ChEBI" id="CHEBI:30616"/>
        <dbReference type="ChEBI" id="CHEBI:61977"/>
        <dbReference type="ChEBI" id="CHEBI:456216"/>
        <dbReference type="EC" id="2.7.11.1"/>
    </reaction>
</comment>
<keyword evidence="4" id="KW-0547">Nucleotide-binding</keyword>
<dbReference type="SUPFAM" id="SSF103243">
    <property type="entry name" value="KA1-like"/>
    <property type="match status" value="1"/>
</dbReference>
<dbReference type="Proteomes" id="UP000077051">
    <property type="component" value="Unassembled WGS sequence"/>
</dbReference>
<dbReference type="InterPro" id="IPR001772">
    <property type="entry name" value="KA1_dom"/>
</dbReference>
<dbReference type="EC" id="2.7.11.1" evidence="1"/>
<gene>
    <name evidence="10" type="ORF">MUCCIDRAFT_24118</name>
</gene>
<keyword evidence="3" id="KW-0808">Transferase</keyword>
<dbReference type="Pfam" id="PF02149">
    <property type="entry name" value="KA1"/>
    <property type="match status" value="1"/>
</dbReference>
<keyword evidence="2" id="KW-0723">Serine/threonine-protein kinase</keyword>
<evidence type="ECO:0000256" key="4">
    <source>
        <dbReference type="ARBA" id="ARBA00022741"/>
    </source>
</evidence>